<dbReference type="InterPro" id="IPR030960">
    <property type="entry name" value="DHQS/DOIS_N"/>
</dbReference>
<dbReference type="CDD" id="cd08195">
    <property type="entry name" value="DHQS"/>
    <property type="match status" value="1"/>
</dbReference>
<dbReference type="GO" id="GO:0003856">
    <property type="term" value="F:3-dehydroquinate synthase activity"/>
    <property type="evidence" value="ECO:0007669"/>
    <property type="project" value="TreeGrafter"/>
</dbReference>
<dbReference type="EMBL" id="UINC01027853">
    <property type="protein sequence ID" value="SVB07815.1"/>
    <property type="molecule type" value="Genomic_DNA"/>
</dbReference>
<feature type="domain" description="3-dehydroquinate synthase N-terminal" evidence="5">
    <location>
        <begin position="1"/>
        <end position="92"/>
    </location>
</feature>
<gene>
    <name evidence="7" type="ORF">METZ01_LOCUS160669</name>
</gene>
<evidence type="ECO:0000256" key="1">
    <source>
        <dbReference type="ARBA" id="ARBA00001911"/>
    </source>
</evidence>
<keyword evidence="3" id="KW-0479">Metal-binding</keyword>
<sequence>MAKKNFDRGDAIIAVGGGVVGDISGYVASSYMRGIQYIQIPTTLLAQVDSSVGGKTAINISAGKNLVGAFYNPKGVIIDITSLKTLTKRELMAGLAEVIKYGLIKNKVLFNLLQQNAQKIMNLNNRVIEKMIYESISTKASIVTKDETEKGIRAILNFGHTIGHAIEAQGKYRKILHGEAVAK</sequence>
<feature type="non-terminal residue" evidence="7">
    <location>
        <position position="183"/>
    </location>
</feature>
<dbReference type="InterPro" id="IPR050071">
    <property type="entry name" value="Dehydroquinate_synthase"/>
</dbReference>
<evidence type="ECO:0000256" key="2">
    <source>
        <dbReference type="ARBA" id="ARBA00001941"/>
    </source>
</evidence>
<evidence type="ECO:0000259" key="6">
    <source>
        <dbReference type="Pfam" id="PF24621"/>
    </source>
</evidence>
<comment type="cofactor">
    <cofactor evidence="2">
        <name>Co(2+)</name>
        <dbReference type="ChEBI" id="CHEBI:48828"/>
    </cofactor>
</comment>
<dbReference type="AlphaFoldDB" id="A0A382B218"/>
<dbReference type="Pfam" id="PF01761">
    <property type="entry name" value="DHQ_synthase"/>
    <property type="match status" value="1"/>
</dbReference>
<evidence type="ECO:0000256" key="3">
    <source>
        <dbReference type="ARBA" id="ARBA00022723"/>
    </source>
</evidence>
<evidence type="ECO:0000256" key="4">
    <source>
        <dbReference type="ARBA" id="ARBA00023027"/>
    </source>
</evidence>
<dbReference type="SUPFAM" id="SSF56796">
    <property type="entry name" value="Dehydroquinate synthase-like"/>
    <property type="match status" value="1"/>
</dbReference>
<comment type="cofactor">
    <cofactor evidence="1">
        <name>NAD(+)</name>
        <dbReference type="ChEBI" id="CHEBI:57540"/>
    </cofactor>
</comment>
<keyword evidence="4" id="KW-0520">NAD</keyword>
<dbReference type="PANTHER" id="PTHR43622">
    <property type="entry name" value="3-DEHYDROQUINATE SYNTHASE"/>
    <property type="match status" value="1"/>
</dbReference>
<dbReference type="Pfam" id="PF24621">
    <property type="entry name" value="DHQS_C"/>
    <property type="match status" value="1"/>
</dbReference>
<dbReference type="Gene3D" id="1.20.1090.10">
    <property type="entry name" value="Dehydroquinate synthase-like - alpha domain"/>
    <property type="match status" value="1"/>
</dbReference>
<protein>
    <submittedName>
        <fullName evidence="7">Uncharacterized protein</fullName>
    </submittedName>
</protein>
<name>A0A382B218_9ZZZZ</name>
<dbReference type="GO" id="GO:0046872">
    <property type="term" value="F:metal ion binding"/>
    <property type="evidence" value="ECO:0007669"/>
    <property type="project" value="UniProtKB-KW"/>
</dbReference>
<organism evidence="7">
    <name type="scientific">marine metagenome</name>
    <dbReference type="NCBI Taxonomy" id="408172"/>
    <lineage>
        <taxon>unclassified sequences</taxon>
        <taxon>metagenomes</taxon>
        <taxon>ecological metagenomes</taxon>
    </lineage>
</organism>
<evidence type="ECO:0000313" key="7">
    <source>
        <dbReference type="EMBL" id="SVB07815.1"/>
    </source>
</evidence>
<proteinExistence type="predicted"/>
<accession>A0A382B218</accession>
<reference evidence="7" key="1">
    <citation type="submission" date="2018-05" db="EMBL/GenBank/DDBJ databases">
        <authorList>
            <person name="Lanie J.A."/>
            <person name="Ng W.-L."/>
            <person name="Kazmierczak K.M."/>
            <person name="Andrzejewski T.M."/>
            <person name="Davidsen T.M."/>
            <person name="Wayne K.J."/>
            <person name="Tettelin H."/>
            <person name="Glass J.I."/>
            <person name="Rusch D."/>
            <person name="Podicherti R."/>
            <person name="Tsui H.-C.T."/>
            <person name="Winkler M.E."/>
        </authorList>
    </citation>
    <scope>NUCLEOTIDE SEQUENCE</scope>
</reference>
<evidence type="ECO:0000259" key="5">
    <source>
        <dbReference type="Pfam" id="PF01761"/>
    </source>
</evidence>
<dbReference type="InterPro" id="IPR056179">
    <property type="entry name" value="DHQS_C"/>
</dbReference>
<dbReference type="PANTHER" id="PTHR43622:SF1">
    <property type="entry name" value="3-DEHYDROQUINATE SYNTHASE"/>
    <property type="match status" value="1"/>
</dbReference>
<feature type="domain" description="3-dehydroquinate synthase C-terminal" evidence="6">
    <location>
        <begin position="94"/>
        <end position="182"/>
    </location>
</feature>
<dbReference type="Gene3D" id="3.40.50.1970">
    <property type="match status" value="1"/>
</dbReference>